<dbReference type="InterPro" id="IPR018957">
    <property type="entry name" value="Znf_C3HC4_RING-type"/>
</dbReference>
<dbReference type="Pfam" id="PF00176">
    <property type="entry name" value="SNF2-rel_dom"/>
    <property type="match status" value="1"/>
</dbReference>
<evidence type="ECO:0000256" key="2">
    <source>
        <dbReference type="ARBA" id="ARBA00022723"/>
    </source>
</evidence>
<evidence type="ECO:0000256" key="6">
    <source>
        <dbReference type="ARBA" id="ARBA00022806"/>
    </source>
</evidence>
<dbReference type="AlphaFoldDB" id="A0A9P4Y8X4"/>
<dbReference type="SUPFAM" id="SSF57850">
    <property type="entry name" value="RING/U-box"/>
    <property type="match status" value="1"/>
</dbReference>
<evidence type="ECO:0000313" key="15">
    <source>
        <dbReference type="Proteomes" id="UP000803844"/>
    </source>
</evidence>
<dbReference type="GO" id="GO:0005524">
    <property type="term" value="F:ATP binding"/>
    <property type="evidence" value="ECO:0007669"/>
    <property type="project" value="UniProtKB-KW"/>
</dbReference>
<evidence type="ECO:0000256" key="7">
    <source>
        <dbReference type="ARBA" id="ARBA00022833"/>
    </source>
</evidence>
<dbReference type="Gene3D" id="3.40.50.10810">
    <property type="entry name" value="Tandem AAA-ATPase domain"/>
    <property type="match status" value="1"/>
</dbReference>
<dbReference type="Gene3D" id="3.30.40.10">
    <property type="entry name" value="Zinc/RING finger domain, C3HC4 (zinc finger)"/>
    <property type="match status" value="1"/>
</dbReference>
<dbReference type="PANTHER" id="PTHR45626">
    <property type="entry name" value="TRANSCRIPTION TERMINATION FACTOR 2-RELATED"/>
    <property type="match status" value="1"/>
</dbReference>
<dbReference type="SMART" id="SM00487">
    <property type="entry name" value="DEXDc"/>
    <property type="match status" value="1"/>
</dbReference>
<evidence type="ECO:0000256" key="1">
    <source>
        <dbReference type="ARBA" id="ARBA00007025"/>
    </source>
</evidence>
<keyword evidence="4 9" id="KW-0863">Zinc-finger</keyword>
<keyword evidence="7" id="KW-0862">Zinc</keyword>
<evidence type="ECO:0000256" key="4">
    <source>
        <dbReference type="ARBA" id="ARBA00022771"/>
    </source>
</evidence>
<dbReference type="InterPro" id="IPR013083">
    <property type="entry name" value="Znf_RING/FYVE/PHD"/>
</dbReference>
<dbReference type="InterPro" id="IPR027417">
    <property type="entry name" value="P-loop_NTPase"/>
</dbReference>
<dbReference type="CDD" id="cd18008">
    <property type="entry name" value="DEXDc_SHPRH-like"/>
    <property type="match status" value="1"/>
</dbReference>
<evidence type="ECO:0000259" key="13">
    <source>
        <dbReference type="PROSITE" id="PS51194"/>
    </source>
</evidence>
<dbReference type="InterPro" id="IPR001841">
    <property type="entry name" value="Znf_RING"/>
</dbReference>
<feature type="compositionally biased region" description="Basic and acidic residues" evidence="10">
    <location>
        <begin position="490"/>
        <end position="505"/>
    </location>
</feature>
<comment type="similarity">
    <text evidence="1">Belongs to the SNF2/RAD54 helicase family.</text>
</comment>
<dbReference type="InterPro" id="IPR014001">
    <property type="entry name" value="Helicase_ATP-bd"/>
</dbReference>
<evidence type="ECO:0000313" key="14">
    <source>
        <dbReference type="EMBL" id="KAF3768671.1"/>
    </source>
</evidence>
<evidence type="ECO:0000256" key="3">
    <source>
        <dbReference type="ARBA" id="ARBA00022741"/>
    </source>
</evidence>
<dbReference type="PROSITE" id="PS51194">
    <property type="entry name" value="HELICASE_CTER"/>
    <property type="match status" value="1"/>
</dbReference>
<dbReference type="CDD" id="cd18793">
    <property type="entry name" value="SF2_C_SNF"/>
    <property type="match status" value="1"/>
</dbReference>
<feature type="compositionally biased region" description="Basic and acidic residues" evidence="10">
    <location>
        <begin position="116"/>
        <end position="127"/>
    </location>
</feature>
<gene>
    <name evidence="14" type="ORF">M406DRAFT_81901</name>
</gene>
<dbReference type="GO" id="GO:0008094">
    <property type="term" value="F:ATP-dependent activity, acting on DNA"/>
    <property type="evidence" value="ECO:0007669"/>
    <property type="project" value="TreeGrafter"/>
</dbReference>
<evidence type="ECO:0000256" key="10">
    <source>
        <dbReference type="SAM" id="MobiDB-lite"/>
    </source>
</evidence>
<feature type="domain" description="Helicase ATP-binding" evidence="12">
    <location>
        <begin position="18"/>
        <end position="204"/>
    </location>
</feature>
<keyword evidence="5" id="KW-0378">Hydrolase</keyword>
<keyword evidence="3" id="KW-0547">Nucleotide-binding</keyword>
<dbReference type="RefSeq" id="XP_040779632.1">
    <property type="nucleotide sequence ID" value="XM_040926023.1"/>
</dbReference>
<dbReference type="Pfam" id="PF00271">
    <property type="entry name" value="Helicase_C"/>
    <property type="match status" value="1"/>
</dbReference>
<dbReference type="Pfam" id="PF00097">
    <property type="entry name" value="zf-C3HC4"/>
    <property type="match status" value="1"/>
</dbReference>
<feature type="domain" description="RING-type" evidence="11">
    <location>
        <begin position="372"/>
        <end position="424"/>
    </location>
</feature>
<evidence type="ECO:0000259" key="11">
    <source>
        <dbReference type="PROSITE" id="PS50089"/>
    </source>
</evidence>
<dbReference type="PANTHER" id="PTHR45626:SF16">
    <property type="entry name" value="ATP-DEPENDENT HELICASE ULS1"/>
    <property type="match status" value="1"/>
</dbReference>
<reference evidence="14" key="1">
    <citation type="journal article" date="2020" name="Phytopathology">
        <title>Genome sequence of the chestnut blight fungus Cryphonectria parasitica EP155: A fundamental resource for an archetypical invasive plant pathogen.</title>
        <authorList>
            <person name="Crouch J.A."/>
            <person name="Dawe A."/>
            <person name="Aerts A."/>
            <person name="Barry K."/>
            <person name="Churchill A.C.L."/>
            <person name="Grimwood J."/>
            <person name="Hillman B."/>
            <person name="Milgroom M.G."/>
            <person name="Pangilinan J."/>
            <person name="Smith M."/>
            <person name="Salamov A."/>
            <person name="Schmutz J."/>
            <person name="Yadav J."/>
            <person name="Grigoriev I.V."/>
            <person name="Nuss D."/>
        </authorList>
    </citation>
    <scope>NUCLEOTIDE SEQUENCE</scope>
    <source>
        <strain evidence="14">EP155</strain>
    </source>
</reference>
<dbReference type="OrthoDB" id="423559at2759"/>
<dbReference type="InterPro" id="IPR038718">
    <property type="entry name" value="SNF2-like_sf"/>
</dbReference>
<feature type="region of interest" description="Disordered" evidence="10">
    <location>
        <begin position="447"/>
        <end position="512"/>
    </location>
</feature>
<dbReference type="InterPro" id="IPR001650">
    <property type="entry name" value="Helicase_C-like"/>
</dbReference>
<dbReference type="GeneID" id="63843152"/>
<keyword evidence="2" id="KW-0479">Metal-binding</keyword>
<dbReference type="PROSITE" id="PS51192">
    <property type="entry name" value="HELICASE_ATP_BIND_1"/>
    <property type="match status" value="1"/>
</dbReference>
<evidence type="ECO:0000256" key="8">
    <source>
        <dbReference type="ARBA" id="ARBA00022840"/>
    </source>
</evidence>
<dbReference type="GO" id="GO:0005634">
    <property type="term" value="C:nucleus"/>
    <property type="evidence" value="ECO:0007669"/>
    <property type="project" value="TreeGrafter"/>
</dbReference>
<comment type="caution">
    <text evidence="14">The sequence shown here is derived from an EMBL/GenBank/DDBJ whole genome shotgun (WGS) entry which is preliminary data.</text>
</comment>
<name>A0A9P4Y8X4_CRYP1</name>
<keyword evidence="6" id="KW-0347">Helicase</keyword>
<dbReference type="InterPro" id="IPR049730">
    <property type="entry name" value="SNF2/RAD54-like_C"/>
</dbReference>
<dbReference type="InterPro" id="IPR050628">
    <property type="entry name" value="SNF2_RAD54_helicase_TF"/>
</dbReference>
<evidence type="ECO:0000259" key="12">
    <source>
        <dbReference type="PROSITE" id="PS51192"/>
    </source>
</evidence>
<proteinExistence type="inferred from homology"/>
<dbReference type="SMART" id="SM00490">
    <property type="entry name" value="HELICc"/>
    <property type="match status" value="1"/>
</dbReference>
<dbReference type="GO" id="GO:0005737">
    <property type="term" value="C:cytoplasm"/>
    <property type="evidence" value="ECO:0007669"/>
    <property type="project" value="TreeGrafter"/>
</dbReference>
<organism evidence="14 15">
    <name type="scientific">Cryphonectria parasitica (strain ATCC 38755 / EP155)</name>
    <dbReference type="NCBI Taxonomy" id="660469"/>
    <lineage>
        <taxon>Eukaryota</taxon>
        <taxon>Fungi</taxon>
        <taxon>Dikarya</taxon>
        <taxon>Ascomycota</taxon>
        <taxon>Pezizomycotina</taxon>
        <taxon>Sordariomycetes</taxon>
        <taxon>Sordariomycetidae</taxon>
        <taxon>Diaporthales</taxon>
        <taxon>Cryphonectriaceae</taxon>
        <taxon>Cryphonectria-Endothia species complex</taxon>
        <taxon>Cryphonectria</taxon>
    </lineage>
</organism>
<dbReference type="Gene3D" id="3.40.50.300">
    <property type="entry name" value="P-loop containing nucleotide triphosphate hydrolases"/>
    <property type="match status" value="1"/>
</dbReference>
<sequence length="720" mass="81344">MKYPLYPHQQLALRWMIDSEEGNNKGGILADDMGLGKTISTLALMVSRRSSDKIKTNLIVGPVALIKQWEIEIKKKVNPRHQLRVLLYHGKAATFETMRKYDVVLTSYGKLSAEEKRSQTWEEDHPGQDPAASEDLAKSCPLMHPKSRFYRVILDEAQCIKSPFTYQSAGAARVRATHRWCLTGTPLMNGVFDLWALLRFLNIRPYSCQSSFTIAFGCLTPKSDRARANVSEAAKNKALRTLRILLKSIMLRRMKTSMLDGKALLTLPPKTEEVVHVVFDEEEREFYTALEAKTKVTFDQYLSAGTVGRNYSNVLVLLLRLRQACCHQHLNLDIDYVGTFETTRDQMISLAKSLGADVVRRLKDTCREGFACPICLDAVMDPTIVLPCGHSSCGECFATFVGACDENHLRAGDDRKPLKCPECRGQINTRHVINLAAFKAVHMPETELGSETPSNAGDDNLSVAEPAAGPAGQDKTDRNGNIQDVVVKGNESDNNTKGKAREGKGKNKLTKVEPYTLKSLRMEARKNLTEYNRYMEYLRTRWMPSTKVDKCCEILESIQESGDKTLVFSQFTFLLDLLEIPIMHHLGIKCCRYDGSMSRNKRDAAIQEFQDPTSDTKVMLVSIKAGNSGLNLTAANHVIIMDPFFNYFVENQAIDRAHRIGQRKPVKVYRILVKDTIEDRIVDIQDNKRRMVDAALDEGEFKQLGRMSLQDIQYLFYGRE</sequence>
<dbReference type="GO" id="GO:0004386">
    <property type="term" value="F:helicase activity"/>
    <property type="evidence" value="ECO:0007669"/>
    <property type="project" value="UniProtKB-KW"/>
</dbReference>
<feature type="region of interest" description="Disordered" evidence="10">
    <location>
        <begin position="116"/>
        <end position="135"/>
    </location>
</feature>
<dbReference type="GO" id="GO:0016787">
    <property type="term" value="F:hydrolase activity"/>
    <property type="evidence" value="ECO:0007669"/>
    <property type="project" value="UniProtKB-KW"/>
</dbReference>
<keyword evidence="8" id="KW-0067">ATP-binding</keyword>
<dbReference type="GO" id="GO:0000724">
    <property type="term" value="P:double-strand break repair via homologous recombination"/>
    <property type="evidence" value="ECO:0007669"/>
    <property type="project" value="TreeGrafter"/>
</dbReference>
<dbReference type="SUPFAM" id="SSF52540">
    <property type="entry name" value="P-loop containing nucleoside triphosphate hydrolases"/>
    <property type="match status" value="2"/>
</dbReference>
<protein>
    <submittedName>
        <fullName evidence="14">Uncharacterized protein</fullName>
    </submittedName>
</protein>
<feature type="domain" description="Helicase C-terminal" evidence="13">
    <location>
        <begin position="550"/>
        <end position="713"/>
    </location>
</feature>
<keyword evidence="15" id="KW-1185">Reference proteome</keyword>
<accession>A0A9P4Y8X4</accession>
<dbReference type="EMBL" id="MU032345">
    <property type="protein sequence ID" value="KAF3768671.1"/>
    <property type="molecule type" value="Genomic_DNA"/>
</dbReference>
<dbReference type="SMART" id="SM00184">
    <property type="entry name" value="RING"/>
    <property type="match status" value="1"/>
</dbReference>
<dbReference type="PROSITE" id="PS50089">
    <property type="entry name" value="ZF_RING_2"/>
    <property type="match status" value="1"/>
</dbReference>
<evidence type="ECO:0000256" key="5">
    <source>
        <dbReference type="ARBA" id="ARBA00022801"/>
    </source>
</evidence>
<dbReference type="GO" id="GO:0008270">
    <property type="term" value="F:zinc ion binding"/>
    <property type="evidence" value="ECO:0007669"/>
    <property type="project" value="UniProtKB-KW"/>
</dbReference>
<dbReference type="InterPro" id="IPR000330">
    <property type="entry name" value="SNF2_N"/>
</dbReference>
<evidence type="ECO:0000256" key="9">
    <source>
        <dbReference type="PROSITE-ProRule" id="PRU00175"/>
    </source>
</evidence>
<dbReference type="Proteomes" id="UP000803844">
    <property type="component" value="Unassembled WGS sequence"/>
</dbReference>